<name>A0ABQ8APF6_BRANA</name>
<feature type="region of interest" description="Disordered" evidence="1">
    <location>
        <begin position="1"/>
        <end position="26"/>
    </location>
</feature>
<feature type="compositionally biased region" description="Polar residues" evidence="1">
    <location>
        <begin position="1"/>
        <end position="23"/>
    </location>
</feature>
<comment type="caution">
    <text evidence="2">The sequence shown here is derived from an EMBL/GenBank/DDBJ whole genome shotgun (WGS) entry which is preliminary data.</text>
</comment>
<sequence length="191" mass="21628">MNKLTTMFGSLGRRSSSISTNASGDRKNLSQELDKCEFTTILFKPIHRSYSQAKIYRPMIRKITVSKKDDPCEEEGVLLSKKHHSGVDDDTVSEQWEKGYKDDSGSRDDIPTVADITTTMTPTSDDWYLFLRVPQQTVCLLDSLWVQRRRVIDFLARGEVSGGLEALVSRLSAKTDAYFLKPEDNPFAARL</sequence>
<evidence type="ECO:0000313" key="2">
    <source>
        <dbReference type="EMBL" id="KAH0894313.1"/>
    </source>
</evidence>
<evidence type="ECO:0000256" key="1">
    <source>
        <dbReference type="SAM" id="MobiDB-lite"/>
    </source>
</evidence>
<protein>
    <submittedName>
        <fullName evidence="2">Uncharacterized protein</fullName>
    </submittedName>
</protein>
<organism evidence="2 3">
    <name type="scientific">Brassica napus</name>
    <name type="common">Rape</name>
    <dbReference type="NCBI Taxonomy" id="3708"/>
    <lineage>
        <taxon>Eukaryota</taxon>
        <taxon>Viridiplantae</taxon>
        <taxon>Streptophyta</taxon>
        <taxon>Embryophyta</taxon>
        <taxon>Tracheophyta</taxon>
        <taxon>Spermatophyta</taxon>
        <taxon>Magnoliopsida</taxon>
        <taxon>eudicotyledons</taxon>
        <taxon>Gunneridae</taxon>
        <taxon>Pentapetalae</taxon>
        <taxon>rosids</taxon>
        <taxon>malvids</taxon>
        <taxon>Brassicales</taxon>
        <taxon>Brassicaceae</taxon>
        <taxon>Brassiceae</taxon>
        <taxon>Brassica</taxon>
    </lineage>
</organism>
<keyword evidence="3" id="KW-1185">Reference proteome</keyword>
<dbReference type="EMBL" id="JAGKQM010000013">
    <property type="protein sequence ID" value="KAH0894313.1"/>
    <property type="molecule type" value="Genomic_DNA"/>
</dbReference>
<dbReference type="Proteomes" id="UP000824890">
    <property type="component" value="Unassembled WGS sequence"/>
</dbReference>
<reference evidence="2 3" key="1">
    <citation type="submission" date="2021-05" db="EMBL/GenBank/DDBJ databases">
        <title>Genome Assembly of Synthetic Allotetraploid Brassica napus Reveals Homoeologous Exchanges between Subgenomes.</title>
        <authorList>
            <person name="Davis J.T."/>
        </authorList>
    </citation>
    <scope>NUCLEOTIDE SEQUENCE [LARGE SCALE GENOMIC DNA]</scope>
    <source>
        <strain evidence="3">cv. Da-Ae</strain>
        <tissue evidence="2">Seedling</tissue>
    </source>
</reference>
<proteinExistence type="predicted"/>
<gene>
    <name evidence="2" type="ORF">HID58_056742</name>
</gene>
<accession>A0ABQ8APF6</accession>
<evidence type="ECO:0000313" key="3">
    <source>
        <dbReference type="Proteomes" id="UP000824890"/>
    </source>
</evidence>